<dbReference type="EMBL" id="CAMKVN010011516">
    <property type="protein sequence ID" value="CAI2194835.1"/>
    <property type="molecule type" value="Genomic_DNA"/>
</dbReference>
<dbReference type="Pfam" id="PF11788">
    <property type="entry name" value="MRP-L46"/>
    <property type="match status" value="1"/>
</dbReference>
<dbReference type="SUPFAM" id="SSF55811">
    <property type="entry name" value="Nudix"/>
    <property type="match status" value="1"/>
</dbReference>
<comment type="caution">
    <text evidence="10">The sequence shown here is derived from an EMBL/GenBank/DDBJ whole genome shotgun (WGS) entry which is preliminary data.</text>
</comment>
<dbReference type="GO" id="GO:0005743">
    <property type="term" value="C:mitochondrial inner membrane"/>
    <property type="evidence" value="ECO:0007669"/>
    <property type="project" value="UniProtKB-ARBA"/>
</dbReference>
<evidence type="ECO:0000256" key="7">
    <source>
        <dbReference type="ARBA" id="ARBA00023274"/>
    </source>
</evidence>
<sequence length="310" mass="36480">MSTNSMFVKQFIPCISRRIQNSYFTRTYITATQPTLLPPIYSSLTQKQTEKKPVIQHHYRIVSGIVLTRSPQILRDLHPFEKEYYTYQQKLDQVLSPPFPVDFYFKKGSIAETKWKARDEQNKKNALAIFSSFKNNKTYSEDNKEKESIIKSYDVEEEEIKIASRITQADLNNDLKSLDRALQRTLYLIVKKPRAEHDWQLPQGGVNQKETLVQAAHRELEEECGKKMDVWFVGRRPIGYYKYTYPKDFVKEDIEARGAMVFFMKAHIFAGQVQVDNKEIVDFAWVTKQEMEKFVSKQYYAAVKDMLSEF</sequence>
<dbReference type="InterPro" id="IPR015797">
    <property type="entry name" value="NUDIX_hydrolase-like_dom_sf"/>
</dbReference>
<reference evidence="10" key="1">
    <citation type="submission" date="2022-08" db="EMBL/GenBank/DDBJ databases">
        <authorList>
            <person name="Kallberg Y."/>
            <person name="Tangrot J."/>
            <person name="Rosling A."/>
        </authorList>
    </citation>
    <scope>NUCLEOTIDE SEQUENCE</scope>
    <source>
        <strain evidence="10">Wild A</strain>
    </source>
</reference>
<dbReference type="GO" id="GO:0003735">
    <property type="term" value="F:structural constituent of ribosome"/>
    <property type="evidence" value="ECO:0007669"/>
    <property type="project" value="InterPro"/>
</dbReference>
<dbReference type="PROSITE" id="PS51462">
    <property type="entry name" value="NUDIX"/>
    <property type="match status" value="1"/>
</dbReference>
<evidence type="ECO:0000256" key="1">
    <source>
        <dbReference type="ARBA" id="ARBA00004173"/>
    </source>
</evidence>
<keyword evidence="6" id="KW-0496">Mitochondrion</keyword>
<dbReference type="InterPro" id="IPR000086">
    <property type="entry name" value="NUDIX_hydrolase_dom"/>
</dbReference>
<evidence type="ECO:0000313" key="10">
    <source>
        <dbReference type="EMBL" id="CAI2194835.1"/>
    </source>
</evidence>
<protein>
    <recommendedName>
        <fullName evidence="8">Large ribosomal subunit protein mL46</fullName>
    </recommendedName>
</protein>
<dbReference type="Proteomes" id="UP001153678">
    <property type="component" value="Unassembled WGS sequence"/>
</dbReference>
<feature type="domain" description="Nudix hydrolase" evidence="9">
    <location>
        <begin position="143"/>
        <end position="308"/>
    </location>
</feature>
<evidence type="ECO:0000256" key="6">
    <source>
        <dbReference type="ARBA" id="ARBA00023128"/>
    </source>
</evidence>
<accession>A0A9W4WYF0</accession>
<gene>
    <name evidence="10" type="ORF">FWILDA_LOCUS16774</name>
</gene>
<comment type="similarity">
    <text evidence="2">Belongs to the mitochondrion-specific ribosomal protein mL46 family.</text>
</comment>
<comment type="subcellular location">
    <subcellularLocation>
        <location evidence="1">Mitochondrion</location>
    </subcellularLocation>
</comment>
<dbReference type="PANTHER" id="PTHR13124:SF12">
    <property type="entry name" value="LARGE RIBOSOMAL SUBUNIT PROTEIN ML46"/>
    <property type="match status" value="1"/>
</dbReference>
<evidence type="ECO:0000256" key="2">
    <source>
        <dbReference type="ARBA" id="ARBA00009070"/>
    </source>
</evidence>
<name>A0A9W4WYF0_9GLOM</name>
<organism evidence="10 11">
    <name type="scientific">Funneliformis geosporum</name>
    <dbReference type="NCBI Taxonomy" id="1117311"/>
    <lineage>
        <taxon>Eukaryota</taxon>
        <taxon>Fungi</taxon>
        <taxon>Fungi incertae sedis</taxon>
        <taxon>Mucoromycota</taxon>
        <taxon>Glomeromycotina</taxon>
        <taxon>Glomeromycetes</taxon>
        <taxon>Glomerales</taxon>
        <taxon>Glomeraceae</taxon>
        <taxon>Funneliformis</taxon>
    </lineage>
</organism>
<dbReference type="InterPro" id="IPR021757">
    <property type="entry name" value="Ribosomal_mL46_N"/>
</dbReference>
<evidence type="ECO:0000259" key="9">
    <source>
        <dbReference type="PROSITE" id="PS51462"/>
    </source>
</evidence>
<evidence type="ECO:0000256" key="3">
    <source>
        <dbReference type="ARBA" id="ARBA00022801"/>
    </source>
</evidence>
<dbReference type="OrthoDB" id="414075at2759"/>
<dbReference type="PANTHER" id="PTHR13124">
    <property type="entry name" value="39S RIBOSOMAL PROTEIN L46, MITOCHONDRIAL PRECURSOR-RELATED"/>
    <property type="match status" value="1"/>
</dbReference>
<evidence type="ECO:0000313" key="11">
    <source>
        <dbReference type="Proteomes" id="UP001153678"/>
    </source>
</evidence>
<keyword evidence="3" id="KW-0378">Hydrolase</keyword>
<dbReference type="FunFam" id="3.90.79.10:FF:000018">
    <property type="entry name" value="39S ribosomal protein L46, mitochondrial"/>
    <property type="match status" value="1"/>
</dbReference>
<proteinExistence type="inferred from homology"/>
<keyword evidence="11" id="KW-1185">Reference proteome</keyword>
<dbReference type="GO" id="GO:0005762">
    <property type="term" value="C:mitochondrial large ribosomal subunit"/>
    <property type="evidence" value="ECO:0007669"/>
    <property type="project" value="TreeGrafter"/>
</dbReference>
<dbReference type="Pfam" id="PF00293">
    <property type="entry name" value="NUDIX"/>
    <property type="match status" value="1"/>
</dbReference>
<dbReference type="InterPro" id="IPR020084">
    <property type="entry name" value="NUDIX_hydrolase_CS"/>
</dbReference>
<dbReference type="Gene3D" id="3.90.79.10">
    <property type="entry name" value="Nucleoside Triphosphate Pyrophosphohydrolase"/>
    <property type="match status" value="1"/>
</dbReference>
<dbReference type="AlphaFoldDB" id="A0A9W4WYF0"/>
<dbReference type="InterPro" id="IPR033650">
    <property type="entry name" value="Ribosomal_mL46_NUDIX"/>
</dbReference>
<keyword evidence="5" id="KW-0689">Ribosomal protein</keyword>
<evidence type="ECO:0000256" key="4">
    <source>
        <dbReference type="ARBA" id="ARBA00022946"/>
    </source>
</evidence>
<evidence type="ECO:0000256" key="8">
    <source>
        <dbReference type="ARBA" id="ARBA00035190"/>
    </source>
</evidence>
<keyword evidence="7" id="KW-0687">Ribonucleoprotein</keyword>
<dbReference type="InterPro" id="IPR040008">
    <property type="entry name" value="Ribosomal_mL46"/>
</dbReference>
<keyword evidence="4" id="KW-0809">Transit peptide</keyword>
<dbReference type="GO" id="GO:0016787">
    <property type="term" value="F:hydrolase activity"/>
    <property type="evidence" value="ECO:0007669"/>
    <property type="project" value="UniProtKB-KW"/>
</dbReference>
<evidence type="ECO:0000256" key="5">
    <source>
        <dbReference type="ARBA" id="ARBA00022980"/>
    </source>
</evidence>
<dbReference type="CDD" id="cd04661">
    <property type="entry name" value="NUDIX_MRP_L46"/>
    <property type="match status" value="1"/>
</dbReference>
<dbReference type="PROSITE" id="PS00893">
    <property type="entry name" value="NUDIX_BOX"/>
    <property type="match status" value="1"/>
</dbReference>